<comment type="subcellular location">
    <subcellularLocation>
        <location evidence="1 17">Cell membrane</location>
        <topology evidence="1 17">Multi-pass membrane protein</topology>
    </subcellularLocation>
</comment>
<dbReference type="PANTHER" id="PTHR30622:SF4">
    <property type="entry name" value="UNDECAPRENYL-DIPHOSPHATASE"/>
    <property type="match status" value="1"/>
</dbReference>
<evidence type="ECO:0000256" key="2">
    <source>
        <dbReference type="ARBA" id="ARBA00010621"/>
    </source>
</evidence>
<proteinExistence type="inferred from homology"/>
<dbReference type="Pfam" id="PF02673">
    <property type="entry name" value="BacA"/>
    <property type="match status" value="1"/>
</dbReference>
<evidence type="ECO:0000256" key="8">
    <source>
        <dbReference type="ARBA" id="ARBA00022960"/>
    </source>
</evidence>
<evidence type="ECO:0000256" key="4">
    <source>
        <dbReference type="ARBA" id="ARBA00021581"/>
    </source>
</evidence>
<dbReference type="EMBL" id="JAJAGO010000017">
    <property type="protein sequence ID" value="MCT2594000.1"/>
    <property type="molecule type" value="Genomic_DNA"/>
</dbReference>
<gene>
    <name evidence="17" type="primary">uppP</name>
    <name evidence="18" type="ORF">LHJ74_29520</name>
</gene>
<keyword evidence="11 17" id="KW-0472">Membrane</keyword>
<dbReference type="NCBIfam" id="NF001392">
    <property type="entry name" value="PRK00281.2-1"/>
    <property type="match status" value="1"/>
</dbReference>
<feature type="transmembrane region" description="Helical" evidence="17">
    <location>
        <begin position="262"/>
        <end position="281"/>
    </location>
</feature>
<reference evidence="18 19" key="1">
    <citation type="submission" date="2021-10" db="EMBL/GenBank/DDBJ databases">
        <title>Streptomyces gossypii sp. nov., isolated from soil collected from cotton field.</title>
        <authorList>
            <person name="Ge X."/>
            <person name="Chen X."/>
            <person name="Liu W."/>
        </authorList>
    </citation>
    <scope>NUCLEOTIDE SEQUENCE [LARGE SCALE GENOMIC DNA]</scope>
    <source>
        <strain evidence="18 19">N2-109</strain>
    </source>
</reference>
<comment type="catalytic activity">
    <reaction evidence="16 17">
        <text>di-trans,octa-cis-undecaprenyl diphosphate + H2O = di-trans,octa-cis-undecaprenyl phosphate + phosphate + H(+)</text>
        <dbReference type="Rhea" id="RHEA:28094"/>
        <dbReference type="ChEBI" id="CHEBI:15377"/>
        <dbReference type="ChEBI" id="CHEBI:15378"/>
        <dbReference type="ChEBI" id="CHEBI:43474"/>
        <dbReference type="ChEBI" id="CHEBI:58405"/>
        <dbReference type="ChEBI" id="CHEBI:60392"/>
        <dbReference type="EC" id="3.6.1.27"/>
    </reaction>
</comment>
<comment type="caution">
    <text evidence="18">The sequence shown here is derived from an EMBL/GenBank/DDBJ whole genome shotgun (WGS) entry which is preliminary data.</text>
</comment>
<evidence type="ECO:0000256" key="1">
    <source>
        <dbReference type="ARBA" id="ARBA00004651"/>
    </source>
</evidence>
<dbReference type="EC" id="3.6.1.27" evidence="3 17"/>
<sequence length="290" mass="31339">MSWFEAFILGIVQGMTEFLPISSSAHLRLTAAFAGWEDPGAAFTAVTQIGTEAAVLIYFRKDIARIISAWCRSLVSKEMRRDHDAQLGWLVIVGSIPIGVLGLTFKEQIEGPFRDLRLIATTLIGLGIVLGIADRLAARDSQGRRHRAARQGKTLESLTVRDGLLYGMAQSLALVPGVSRSGATISGGLFMGYTREAAARYSFLLAIPAVLASGLFELTEIGEGHVSWGPTVFATVLAFLIAYAVISWFMKFISTRSFMPFVIYRILLGILIFALIGAGVLSPHEAESAG</sequence>
<dbReference type="HAMAP" id="MF_01006">
    <property type="entry name" value="Undec_diphosphatase"/>
    <property type="match status" value="1"/>
</dbReference>
<dbReference type="Proteomes" id="UP001156389">
    <property type="component" value="Unassembled WGS sequence"/>
</dbReference>
<keyword evidence="13 17" id="KW-0961">Cell wall biogenesis/degradation</keyword>
<keyword evidence="10 17" id="KW-1133">Transmembrane helix</keyword>
<evidence type="ECO:0000256" key="12">
    <source>
        <dbReference type="ARBA" id="ARBA00023251"/>
    </source>
</evidence>
<feature type="transmembrane region" description="Helical" evidence="17">
    <location>
        <begin position="198"/>
        <end position="216"/>
    </location>
</feature>
<name>A0ABT2K1F0_9ACTN</name>
<evidence type="ECO:0000256" key="10">
    <source>
        <dbReference type="ARBA" id="ARBA00022989"/>
    </source>
</evidence>
<evidence type="ECO:0000256" key="17">
    <source>
        <dbReference type="HAMAP-Rule" id="MF_01006"/>
    </source>
</evidence>
<evidence type="ECO:0000313" key="19">
    <source>
        <dbReference type="Proteomes" id="UP001156389"/>
    </source>
</evidence>
<comment type="function">
    <text evidence="17">Catalyzes the dephosphorylation of undecaprenyl diphosphate (UPP). Confers resistance to bacitracin.</text>
</comment>
<evidence type="ECO:0000256" key="5">
    <source>
        <dbReference type="ARBA" id="ARBA00022475"/>
    </source>
</evidence>
<evidence type="ECO:0000256" key="11">
    <source>
        <dbReference type="ARBA" id="ARBA00023136"/>
    </source>
</evidence>
<keyword evidence="9 17" id="KW-0573">Peptidoglycan synthesis</keyword>
<comment type="miscellaneous">
    <text evidence="17">Bacitracin is thought to be involved in the inhibition of peptidoglycan synthesis by sequestering undecaprenyl diphosphate, thereby reducing the pool of lipid carrier available.</text>
</comment>
<protein>
    <recommendedName>
        <fullName evidence="4 17">Undecaprenyl-diphosphatase</fullName>
        <ecNumber evidence="3 17">3.6.1.27</ecNumber>
    </recommendedName>
    <alternativeName>
        <fullName evidence="15 17">Bacitracin resistance protein</fullName>
    </alternativeName>
    <alternativeName>
        <fullName evidence="14 17">Undecaprenyl pyrophosphate phosphatase</fullName>
    </alternativeName>
</protein>
<keyword evidence="5 17" id="KW-1003">Cell membrane</keyword>
<keyword evidence="7 17" id="KW-0378">Hydrolase</keyword>
<evidence type="ECO:0000256" key="6">
    <source>
        <dbReference type="ARBA" id="ARBA00022692"/>
    </source>
</evidence>
<keyword evidence="12 17" id="KW-0046">Antibiotic resistance</keyword>
<dbReference type="InterPro" id="IPR003824">
    <property type="entry name" value="UppP"/>
</dbReference>
<feature type="transmembrane region" description="Helical" evidence="17">
    <location>
        <begin position="117"/>
        <end position="137"/>
    </location>
</feature>
<keyword evidence="19" id="KW-1185">Reference proteome</keyword>
<dbReference type="PANTHER" id="PTHR30622">
    <property type="entry name" value="UNDECAPRENYL-DIPHOSPHATASE"/>
    <property type="match status" value="1"/>
</dbReference>
<keyword evidence="8 17" id="KW-0133">Cell shape</keyword>
<feature type="transmembrane region" description="Helical" evidence="17">
    <location>
        <begin position="228"/>
        <end position="250"/>
    </location>
</feature>
<evidence type="ECO:0000256" key="16">
    <source>
        <dbReference type="ARBA" id="ARBA00047594"/>
    </source>
</evidence>
<dbReference type="RefSeq" id="WP_260221301.1">
    <property type="nucleotide sequence ID" value="NZ_JAJAGO010000017.1"/>
</dbReference>
<evidence type="ECO:0000256" key="7">
    <source>
        <dbReference type="ARBA" id="ARBA00022801"/>
    </source>
</evidence>
<evidence type="ECO:0000313" key="18">
    <source>
        <dbReference type="EMBL" id="MCT2594000.1"/>
    </source>
</evidence>
<dbReference type="NCBIfam" id="TIGR00753">
    <property type="entry name" value="undec_PP_bacA"/>
    <property type="match status" value="1"/>
</dbReference>
<accession>A0ABT2K1F0</accession>
<keyword evidence="6 17" id="KW-0812">Transmembrane</keyword>
<evidence type="ECO:0000256" key="14">
    <source>
        <dbReference type="ARBA" id="ARBA00032707"/>
    </source>
</evidence>
<evidence type="ECO:0000256" key="15">
    <source>
        <dbReference type="ARBA" id="ARBA00032932"/>
    </source>
</evidence>
<evidence type="ECO:0000256" key="13">
    <source>
        <dbReference type="ARBA" id="ARBA00023316"/>
    </source>
</evidence>
<organism evidence="18 19">
    <name type="scientific">Streptomyces gossypii</name>
    <dbReference type="NCBI Taxonomy" id="2883101"/>
    <lineage>
        <taxon>Bacteria</taxon>
        <taxon>Bacillati</taxon>
        <taxon>Actinomycetota</taxon>
        <taxon>Actinomycetes</taxon>
        <taxon>Kitasatosporales</taxon>
        <taxon>Streptomycetaceae</taxon>
        <taxon>Streptomyces</taxon>
    </lineage>
</organism>
<comment type="similarity">
    <text evidence="2 17">Belongs to the UppP family.</text>
</comment>
<evidence type="ECO:0000256" key="9">
    <source>
        <dbReference type="ARBA" id="ARBA00022984"/>
    </source>
</evidence>
<dbReference type="GO" id="GO:0050380">
    <property type="term" value="F:undecaprenyl-diphosphatase activity"/>
    <property type="evidence" value="ECO:0007669"/>
    <property type="project" value="UniProtKB-EC"/>
</dbReference>
<evidence type="ECO:0000256" key="3">
    <source>
        <dbReference type="ARBA" id="ARBA00012374"/>
    </source>
</evidence>
<feature type="transmembrane region" description="Helical" evidence="17">
    <location>
        <begin position="87"/>
        <end position="105"/>
    </location>
</feature>